<feature type="transmembrane region" description="Helical" evidence="2">
    <location>
        <begin position="210"/>
        <end position="230"/>
    </location>
</feature>
<evidence type="ECO:0000256" key="1">
    <source>
        <dbReference type="SAM" id="MobiDB-lite"/>
    </source>
</evidence>
<dbReference type="GeneID" id="66106243"/>
<dbReference type="PANTHER" id="PTHR33927">
    <property type="entry name" value="TRANSMEMBRANE PROTEIN"/>
    <property type="match status" value="1"/>
</dbReference>
<feature type="region of interest" description="Disordered" evidence="1">
    <location>
        <begin position="1"/>
        <end position="35"/>
    </location>
</feature>
<dbReference type="AlphaFoldDB" id="A0A9P8AXY5"/>
<dbReference type="EMBL" id="MU250524">
    <property type="protein sequence ID" value="KAG7451701.1"/>
    <property type="molecule type" value="Genomic_DNA"/>
</dbReference>
<keyword evidence="2" id="KW-0812">Transmembrane</keyword>
<comment type="caution">
    <text evidence="3">The sequence shown here is derived from an EMBL/GenBank/DDBJ whole genome shotgun (WGS) entry which is preliminary data.</text>
</comment>
<dbReference type="InterPro" id="IPR052979">
    <property type="entry name" value="Adenylate-forming_domain"/>
</dbReference>
<name>A0A9P8AXY5_9AGAR</name>
<evidence type="ECO:0000313" key="3">
    <source>
        <dbReference type="EMBL" id="KAG7451701.1"/>
    </source>
</evidence>
<keyword evidence="2" id="KW-1133">Transmembrane helix</keyword>
<sequence length="353" mass="39394">MHPNTHAVELTHPASSSTSSLPNCPTVHHSPEKSTITVDAEKQVNPWDSYEEDEMPEETQPHLAFSIYRRLFSVAVLTNMGIFISYAIRSYEIALVVVANIFFAILMRQGRVINSIACSVPQSLLRECIIMEATIRELLLFEGHFCRYFGHPSDQGTCSQQTGSNAMMYSVHGVDGNCIGVVAGAFVPHSAIYVVVLTNDYKGDKSLGHALVHSAPWLTMVLSWSMILPWTKLQKVPARSGVLSNRAVHLFFDYYGRPHPVPGSFQWFSTDPLNEWHSFATIAAPGVTGYLIIMSEAALLDGAEYVNNIRDLLVDDILAIWWMNTSQNKLTEKKVIYGLRNRGILAFRAVFDS</sequence>
<keyword evidence="4" id="KW-1185">Reference proteome</keyword>
<dbReference type="RefSeq" id="XP_043045201.1">
    <property type="nucleotide sequence ID" value="XM_043183946.1"/>
</dbReference>
<organism evidence="3 4">
    <name type="scientific">Guyanagaster necrorhizus</name>
    <dbReference type="NCBI Taxonomy" id="856835"/>
    <lineage>
        <taxon>Eukaryota</taxon>
        <taxon>Fungi</taxon>
        <taxon>Dikarya</taxon>
        <taxon>Basidiomycota</taxon>
        <taxon>Agaricomycotina</taxon>
        <taxon>Agaricomycetes</taxon>
        <taxon>Agaricomycetidae</taxon>
        <taxon>Agaricales</taxon>
        <taxon>Marasmiineae</taxon>
        <taxon>Physalacriaceae</taxon>
        <taxon>Guyanagaster</taxon>
    </lineage>
</organism>
<reference evidence="3" key="1">
    <citation type="submission" date="2020-11" db="EMBL/GenBank/DDBJ databases">
        <title>Adaptations for nitrogen fixation in a non-lichenized fungal sporocarp promotes dispersal by wood-feeding termites.</title>
        <authorList>
            <consortium name="DOE Joint Genome Institute"/>
            <person name="Koch R.A."/>
            <person name="Yoon G."/>
            <person name="Arayal U."/>
            <person name="Lail K."/>
            <person name="Amirebrahimi M."/>
            <person name="Labutti K."/>
            <person name="Lipzen A."/>
            <person name="Riley R."/>
            <person name="Barry K."/>
            <person name="Henrissat B."/>
            <person name="Grigoriev I.V."/>
            <person name="Herr J.R."/>
            <person name="Aime M.C."/>
        </authorList>
    </citation>
    <scope>NUCLEOTIDE SEQUENCE</scope>
    <source>
        <strain evidence="3">MCA 3950</strain>
    </source>
</reference>
<feature type="compositionally biased region" description="Polar residues" evidence="1">
    <location>
        <begin position="13"/>
        <end position="23"/>
    </location>
</feature>
<feature type="transmembrane region" description="Helical" evidence="2">
    <location>
        <begin position="90"/>
        <end position="107"/>
    </location>
</feature>
<proteinExistence type="predicted"/>
<protein>
    <submittedName>
        <fullName evidence="3">Uncharacterized protein</fullName>
    </submittedName>
</protein>
<gene>
    <name evidence="3" type="ORF">BT62DRAFT_915560</name>
</gene>
<dbReference type="OrthoDB" id="3067608at2759"/>
<dbReference type="Proteomes" id="UP000812287">
    <property type="component" value="Unassembled WGS sequence"/>
</dbReference>
<feature type="transmembrane region" description="Helical" evidence="2">
    <location>
        <begin position="177"/>
        <end position="198"/>
    </location>
</feature>
<dbReference type="PANTHER" id="PTHR33927:SF5">
    <property type="entry name" value="ENZYME, PUTATIVE (AFU_ORTHOLOGUE AFUA_8G01222)-RELATED"/>
    <property type="match status" value="1"/>
</dbReference>
<evidence type="ECO:0000256" key="2">
    <source>
        <dbReference type="SAM" id="Phobius"/>
    </source>
</evidence>
<evidence type="ECO:0000313" key="4">
    <source>
        <dbReference type="Proteomes" id="UP000812287"/>
    </source>
</evidence>
<accession>A0A9P8AXY5</accession>
<keyword evidence="2" id="KW-0472">Membrane</keyword>